<reference evidence="1" key="1">
    <citation type="journal article" date="2019" name="bioRxiv">
        <title>The Genome of the Zebra Mussel, Dreissena polymorpha: A Resource for Invasive Species Research.</title>
        <authorList>
            <person name="McCartney M.A."/>
            <person name="Auch B."/>
            <person name="Kono T."/>
            <person name="Mallez S."/>
            <person name="Zhang Y."/>
            <person name="Obille A."/>
            <person name="Becker A."/>
            <person name="Abrahante J.E."/>
            <person name="Garbe J."/>
            <person name="Badalamenti J.P."/>
            <person name="Herman A."/>
            <person name="Mangelson H."/>
            <person name="Liachko I."/>
            <person name="Sullivan S."/>
            <person name="Sone E.D."/>
            <person name="Koren S."/>
            <person name="Silverstein K.A.T."/>
            <person name="Beckman K.B."/>
            <person name="Gohl D.M."/>
        </authorList>
    </citation>
    <scope>NUCLEOTIDE SEQUENCE</scope>
    <source>
        <strain evidence="1">Duluth1</strain>
        <tissue evidence="1">Whole animal</tissue>
    </source>
</reference>
<name>A0A9D4F0M4_DREPO</name>
<accession>A0A9D4F0M4</accession>
<evidence type="ECO:0000313" key="2">
    <source>
        <dbReference type="Proteomes" id="UP000828390"/>
    </source>
</evidence>
<protein>
    <submittedName>
        <fullName evidence="1">Uncharacterized protein</fullName>
    </submittedName>
</protein>
<dbReference type="EMBL" id="JAIWYP010000008">
    <property type="protein sequence ID" value="KAH3787322.1"/>
    <property type="molecule type" value="Genomic_DNA"/>
</dbReference>
<dbReference type="AlphaFoldDB" id="A0A9D4F0M4"/>
<comment type="caution">
    <text evidence="1">The sequence shown here is derived from an EMBL/GenBank/DDBJ whole genome shotgun (WGS) entry which is preliminary data.</text>
</comment>
<keyword evidence="2" id="KW-1185">Reference proteome</keyword>
<evidence type="ECO:0000313" key="1">
    <source>
        <dbReference type="EMBL" id="KAH3787322.1"/>
    </source>
</evidence>
<organism evidence="1 2">
    <name type="scientific">Dreissena polymorpha</name>
    <name type="common">Zebra mussel</name>
    <name type="synonym">Mytilus polymorpha</name>
    <dbReference type="NCBI Taxonomy" id="45954"/>
    <lineage>
        <taxon>Eukaryota</taxon>
        <taxon>Metazoa</taxon>
        <taxon>Spiralia</taxon>
        <taxon>Lophotrochozoa</taxon>
        <taxon>Mollusca</taxon>
        <taxon>Bivalvia</taxon>
        <taxon>Autobranchia</taxon>
        <taxon>Heteroconchia</taxon>
        <taxon>Euheterodonta</taxon>
        <taxon>Imparidentia</taxon>
        <taxon>Neoheterodontei</taxon>
        <taxon>Myida</taxon>
        <taxon>Dreissenoidea</taxon>
        <taxon>Dreissenidae</taxon>
        <taxon>Dreissena</taxon>
    </lineage>
</organism>
<gene>
    <name evidence="1" type="ORF">DPMN_165443</name>
</gene>
<reference evidence="1" key="2">
    <citation type="submission" date="2020-11" db="EMBL/GenBank/DDBJ databases">
        <authorList>
            <person name="McCartney M.A."/>
            <person name="Auch B."/>
            <person name="Kono T."/>
            <person name="Mallez S."/>
            <person name="Becker A."/>
            <person name="Gohl D.M."/>
            <person name="Silverstein K.A.T."/>
            <person name="Koren S."/>
            <person name="Bechman K.B."/>
            <person name="Herman A."/>
            <person name="Abrahante J.E."/>
            <person name="Garbe J."/>
        </authorList>
    </citation>
    <scope>NUCLEOTIDE SEQUENCE</scope>
    <source>
        <strain evidence="1">Duluth1</strain>
        <tissue evidence="1">Whole animal</tissue>
    </source>
</reference>
<dbReference type="Proteomes" id="UP000828390">
    <property type="component" value="Unassembled WGS sequence"/>
</dbReference>
<sequence>MNILGYGYRIRLARRVAYTAWDRHTIAKTRGTATWITTGSKAEGLTSFLESDID</sequence>
<proteinExistence type="predicted"/>